<evidence type="ECO:0000313" key="2">
    <source>
        <dbReference type="Proteomes" id="UP000245383"/>
    </source>
</evidence>
<dbReference type="AlphaFoldDB" id="A0A2T9Y289"/>
<keyword evidence="2" id="KW-1185">Reference proteome</keyword>
<dbReference type="EMBL" id="MBFR01000670">
    <property type="protein sequence ID" value="PVU86451.1"/>
    <property type="molecule type" value="Genomic_DNA"/>
</dbReference>
<protein>
    <submittedName>
        <fullName evidence="1">Uncharacterized protein</fullName>
    </submittedName>
</protein>
<sequence>MYTKYLFLVANVHFGNESITLNQSHSGKEYNNEAKGSLKRRSCLPFAAKSAIVSVPLERLLVLIPLLDLEDTASCLLVSQYHFILSLALPSFASLFSTKTLQLCFLSLLYLTIKPFNLNA</sequence>
<name>A0A2T9Y289_9FUNG</name>
<proteinExistence type="predicted"/>
<dbReference type="Proteomes" id="UP000245383">
    <property type="component" value="Unassembled WGS sequence"/>
</dbReference>
<organism evidence="1 2">
    <name type="scientific">Smittium simulii</name>
    <dbReference type="NCBI Taxonomy" id="133385"/>
    <lineage>
        <taxon>Eukaryota</taxon>
        <taxon>Fungi</taxon>
        <taxon>Fungi incertae sedis</taxon>
        <taxon>Zoopagomycota</taxon>
        <taxon>Kickxellomycotina</taxon>
        <taxon>Harpellomycetes</taxon>
        <taxon>Harpellales</taxon>
        <taxon>Legeriomycetaceae</taxon>
        <taxon>Smittium</taxon>
    </lineage>
</organism>
<reference evidence="1 2" key="1">
    <citation type="journal article" date="2018" name="MBio">
        <title>Comparative Genomics Reveals the Core Gene Toolbox for the Fungus-Insect Symbiosis.</title>
        <authorList>
            <person name="Wang Y."/>
            <person name="Stata M."/>
            <person name="Wang W."/>
            <person name="Stajich J.E."/>
            <person name="White M.M."/>
            <person name="Moncalvo J.M."/>
        </authorList>
    </citation>
    <scope>NUCLEOTIDE SEQUENCE [LARGE SCALE GENOMIC DNA]</scope>
    <source>
        <strain evidence="1 2">SWE-8-4</strain>
    </source>
</reference>
<accession>A0A2T9Y289</accession>
<evidence type="ECO:0000313" key="1">
    <source>
        <dbReference type="EMBL" id="PVU86451.1"/>
    </source>
</evidence>
<comment type="caution">
    <text evidence="1">The sequence shown here is derived from an EMBL/GenBank/DDBJ whole genome shotgun (WGS) entry which is preliminary data.</text>
</comment>
<gene>
    <name evidence="1" type="ORF">BB561_006703</name>
</gene>